<reference evidence="2" key="1">
    <citation type="submission" date="2023-10" db="EMBL/GenBank/DDBJ databases">
        <authorList>
            <person name="Chen Y."/>
            <person name="Shah S."/>
            <person name="Dougan E. K."/>
            <person name="Thang M."/>
            <person name="Chan C."/>
        </authorList>
    </citation>
    <scope>NUCLEOTIDE SEQUENCE [LARGE SCALE GENOMIC DNA]</scope>
</reference>
<protein>
    <submittedName>
        <fullName evidence="2">Uncharacterized protein</fullName>
    </submittedName>
</protein>
<evidence type="ECO:0000313" key="2">
    <source>
        <dbReference type="EMBL" id="CAK0847922.1"/>
    </source>
</evidence>
<feature type="region of interest" description="Disordered" evidence="1">
    <location>
        <begin position="1"/>
        <end position="36"/>
    </location>
</feature>
<accession>A0ABN9TPA7</accession>
<sequence length="265" mass="28977">MGGFSANGAVTSAEKSSSQSTPRTSSTWIRGGGVTPLTEAMQTGDVELGVASLWDKKNIKKYEANSVPWTNEAELAKLKGHVVVASESGTYTVPKKVGNEEFSWVAVISDKVDLHQAAMKAKEQGASGIIVRTGEGNFLEKLNHFSKLNESPEGPPCLATVFVNKEVGAHLDEKGIVITEGTFKRKHVTEAMRTLGRAGKGTRDPRVIGDVHKAFGKAYLRHLEDVEKHRQKNVKDEVVEDAAADSDDKKFKWKVANTNYIRRDQ</sequence>
<dbReference type="Proteomes" id="UP001189429">
    <property type="component" value="Unassembled WGS sequence"/>
</dbReference>
<organism evidence="2 3">
    <name type="scientific">Prorocentrum cordatum</name>
    <dbReference type="NCBI Taxonomy" id="2364126"/>
    <lineage>
        <taxon>Eukaryota</taxon>
        <taxon>Sar</taxon>
        <taxon>Alveolata</taxon>
        <taxon>Dinophyceae</taxon>
        <taxon>Prorocentrales</taxon>
        <taxon>Prorocentraceae</taxon>
        <taxon>Prorocentrum</taxon>
    </lineage>
</organism>
<evidence type="ECO:0000313" key="3">
    <source>
        <dbReference type="Proteomes" id="UP001189429"/>
    </source>
</evidence>
<comment type="caution">
    <text evidence="2">The sequence shown here is derived from an EMBL/GenBank/DDBJ whole genome shotgun (WGS) entry which is preliminary data.</text>
</comment>
<proteinExistence type="predicted"/>
<keyword evidence="3" id="KW-1185">Reference proteome</keyword>
<dbReference type="EMBL" id="CAUYUJ010014942">
    <property type="protein sequence ID" value="CAK0847922.1"/>
    <property type="molecule type" value="Genomic_DNA"/>
</dbReference>
<gene>
    <name evidence="2" type="ORF">PCOR1329_LOCUS41003</name>
</gene>
<feature type="compositionally biased region" description="Low complexity" evidence="1">
    <location>
        <begin position="16"/>
        <end position="27"/>
    </location>
</feature>
<name>A0ABN9TPA7_9DINO</name>
<evidence type="ECO:0000256" key="1">
    <source>
        <dbReference type="SAM" id="MobiDB-lite"/>
    </source>
</evidence>